<dbReference type="RefSeq" id="WP_186506468.1">
    <property type="nucleotide sequence ID" value="NZ_JACNEP010000006.1"/>
</dbReference>
<accession>A0A8J6ISJ6</accession>
<dbReference type="EMBL" id="JACNEP010000006">
    <property type="protein sequence ID" value="MBC3765991.1"/>
    <property type="molecule type" value="Genomic_DNA"/>
</dbReference>
<dbReference type="InterPro" id="IPR002477">
    <property type="entry name" value="Peptidoglycan-bd-like"/>
</dbReference>
<dbReference type="InterPro" id="IPR036365">
    <property type="entry name" value="PGBD-like_sf"/>
</dbReference>
<dbReference type="SUPFAM" id="SSF47090">
    <property type="entry name" value="PGBD-like"/>
    <property type="match status" value="1"/>
</dbReference>
<dbReference type="InterPro" id="IPR023346">
    <property type="entry name" value="Lysozyme-like_dom_sf"/>
</dbReference>
<feature type="domain" description="Peptidoglycan binding-like" evidence="1">
    <location>
        <begin position="10"/>
        <end position="64"/>
    </location>
</feature>
<organism evidence="2 3">
    <name type="scientific">Neptunicella marina</name>
    <dbReference type="NCBI Taxonomy" id="2125989"/>
    <lineage>
        <taxon>Bacteria</taxon>
        <taxon>Pseudomonadati</taxon>
        <taxon>Pseudomonadota</taxon>
        <taxon>Gammaproteobacteria</taxon>
        <taxon>Alteromonadales</taxon>
        <taxon>Alteromonadaceae</taxon>
        <taxon>Neptunicella</taxon>
    </lineage>
</organism>
<dbReference type="Gene3D" id="1.10.101.10">
    <property type="entry name" value="PGBD-like superfamily/PGBD"/>
    <property type="match status" value="1"/>
</dbReference>
<evidence type="ECO:0000313" key="2">
    <source>
        <dbReference type="EMBL" id="MBC3765991.1"/>
    </source>
</evidence>
<name>A0A8J6ISJ6_9ALTE</name>
<keyword evidence="3" id="KW-1185">Reference proteome</keyword>
<dbReference type="AlphaFoldDB" id="A0A8J6ISJ6"/>
<gene>
    <name evidence="2" type="ORF">H8B19_08880</name>
</gene>
<dbReference type="Proteomes" id="UP000601768">
    <property type="component" value="Unassembled WGS sequence"/>
</dbReference>
<comment type="caution">
    <text evidence="2">The sequence shown here is derived from an EMBL/GenBank/DDBJ whole genome shotgun (WGS) entry which is preliminary data.</text>
</comment>
<dbReference type="Pfam" id="PF01471">
    <property type="entry name" value="PG_binding_1"/>
    <property type="match status" value="1"/>
</dbReference>
<sequence length="266" mass="29054">MPLLQLGDAGEAVAALQTQLKKLGFYPYTIDGDFGEKTQAAVEAFQQQKQLQVDGKAGHITLGQIEMIVKAAAATPVNIEDITLAQQICIGSDASNVAHHWPIICQSMRRLDLADPLMLLMAMATVYTETGRFCPIDEYKSHYNTSEGGHDFDLYDDRHDLGNQGAPDGALFKGRGYIQLTGRDNYRDIGERLGMGTKLVQQPELANDPIIAADILSMFLKRGETGIRQALTTGNLAKARKKVNGGSHGLQTFTQCFTRGEQLLLA</sequence>
<evidence type="ECO:0000259" key="1">
    <source>
        <dbReference type="Pfam" id="PF01471"/>
    </source>
</evidence>
<reference evidence="2" key="2">
    <citation type="submission" date="2020-08" db="EMBL/GenBank/DDBJ databases">
        <authorList>
            <person name="Lai Q."/>
        </authorList>
    </citation>
    <scope>NUCLEOTIDE SEQUENCE</scope>
    <source>
        <strain evidence="2">S27-2</strain>
    </source>
</reference>
<proteinExistence type="predicted"/>
<protein>
    <submittedName>
        <fullName evidence="2">Peptidoglycan-binding protein</fullName>
    </submittedName>
</protein>
<dbReference type="InterPro" id="IPR036366">
    <property type="entry name" value="PGBDSf"/>
</dbReference>
<evidence type="ECO:0000313" key="3">
    <source>
        <dbReference type="Proteomes" id="UP000601768"/>
    </source>
</evidence>
<dbReference type="SUPFAM" id="SSF53955">
    <property type="entry name" value="Lysozyme-like"/>
    <property type="match status" value="1"/>
</dbReference>
<reference evidence="2" key="1">
    <citation type="journal article" date="2018" name="Int. J. Syst. Evol. Microbiol.">
        <title>Neptunicella marina gen. nov., sp. nov., isolated from surface seawater.</title>
        <authorList>
            <person name="Liu X."/>
            <person name="Lai Q."/>
            <person name="Du Y."/>
            <person name="Zhang X."/>
            <person name="Liu Z."/>
            <person name="Sun F."/>
            <person name="Shao Z."/>
        </authorList>
    </citation>
    <scope>NUCLEOTIDE SEQUENCE</scope>
    <source>
        <strain evidence="2">S27-2</strain>
    </source>
</reference>
<dbReference type="Gene3D" id="1.10.530.10">
    <property type="match status" value="1"/>
</dbReference>